<name>A0A175JXB2_ENTHI</name>
<dbReference type="VEuPathDB" id="AmoebaDB:EHI7A_163780"/>
<evidence type="ECO:0000256" key="1">
    <source>
        <dbReference type="SAM" id="MobiDB-lite"/>
    </source>
</evidence>
<dbReference type="SUPFAM" id="SSF48350">
    <property type="entry name" value="GTPase activation domain, GAP"/>
    <property type="match status" value="1"/>
</dbReference>
<evidence type="ECO:0000313" key="3">
    <source>
        <dbReference type="EMBL" id="GAT98420.1"/>
    </source>
</evidence>
<reference evidence="3 4" key="1">
    <citation type="submission" date="2016-05" db="EMBL/GenBank/DDBJ databases">
        <title>First whole genome sequencing of Entamoeba histolytica HM1:IMSS-clone-6.</title>
        <authorList>
            <person name="Mukherjee Avik.K."/>
            <person name="Izumyama S."/>
            <person name="Nakada-Tsukui K."/>
            <person name="Nozaki T."/>
        </authorList>
    </citation>
    <scope>NUCLEOTIDE SEQUENCE [LARGE SCALE GENOMIC DNA]</scope>
    <source>
        <strain evidence="3 4">HM1:IMSS clone 6</strain>
    </source>
</reference>
<protein>
    <submittedName>
        <fullName evidence="3">Rhogap domain containing protein</fullName>
    </submittedName>
</protein>
<dbReference type="VEuPathDB" id="AmoebaDB:EHI5A_106090"/>
<dbReference type="InterPro" id="IPR000198">
    <property type="entry name" value="RhoGAP_dom"/>
</dbReference>
<dbReference type="PANTHER" id="PTHR45808">
    <property type="entry name" value="RHO GTPASE-ACTIVATING PROTEIN 68F"/>
    <property type="match status" value="1"/>
</dbReference>
<feature type="domain" description="Rho-GAP" evidence="2">
    <location>
        <begin position="340"/>
        <end position="526"/>
    </location>
</feature>
<gene>
    <name evidence="3" type="ORF">CL6EHI_055340</name>
</gene>
<dbReference type="VEuPathDB" id="AmoebaDB:KM1_155120"/>
<dbReference type="CDD" id="cd00159">
    <property type="entry name" value="RhoGAP"/>
    <property type="match status" value="1"/>
</dbReference>
<organism evidence="3 4">
    <name type="scientific">Entamoeba histolytica</name>
    <dbReference type="NCBI Taxonomy" id="5759"/>
    <lineage>
        <taxon>Eukaryota</taxon>
        <taxon>Amoebozoa</taxon>
        <taxon>Evosea</taxon>
        <taxon>Archamoebae</taxon>
        <taxon>Mastigamoebida</taxon>
        <taxon>Entamoebidae</taxon>
        <taxon>Entamoeba</taxon>
    </lineage>
</organism>
<dbReference type="EMBL" id="BDEQ01000001">
    <property type="protein sequence ID" value="GAT98420.1"/>
    <property type="molecule type" value="Genomic_DNA"/>
</dbReference>
<feature type="region of interest" description="Disordered" evidence="1">
    <location>
        <begin position="88"/>
        <end position="108"/>
    </location>
</feature>
<sequence>MNPTLATPRRTRPKVMELRLTHRDDNQENNQQFVGLKADKQNLSTLSVFGYLDEVENSVFCLFYLKNANHFVKSKFNLIRMNKLYGKSTPSTPRSLKSPRSPRKKFSSPELQEELLKYMEKYRMIGDNFVWLSGLLSTFQIKFSDYSQKKLIRLYISIFSADPSITDGVSVLLSYDTSNKKSRSIQLIKNFLFIGKEETKEIDHVIYLTKPRLILINETTISFDNITIDFKDRDVCVKWIDDLTNLQPWYVTVPRTIIRKDDASLIMFNPPHITIVGGDRNRSSNDLVKSQGSLTALIQKPVSTPNNGLSPRSKGFLSKGFINRLSGKSKTTKIIKVVGVSLEVLSTENNIITLPPNISLLIQYLKKYAITIEGIFRVSGSKEHIQKVVEKLDTKIITFECLTNFDIHSVAGALKLYIKSLPEQVIPKSIDDRLYELWKQKDTLQEDDLFLQFYEIYKDIPPMTFNFLNELLGLLHSIAMNKEITKMNIENCVTCLAPSLRGYPFVYTYSIQHYSQLFQQKPKDSK</sequence>
<dbReference type="Proteomes" id="UP000078387">
    <property type="component" value="Unassembled WGS sequence"/>
</dbReference>
<dbReference type="GO" id="GO:0005096">
    <property type="term" value="F:GTPase activator activity"/>
    <property type="evidence" value="ECO:0007669"/>
    <property type="project" value="TreeGrafter"/>
</dbReference>
<feature type="compositionally biased region" description="Low complexity" evidence="1">
    <location>
        <begin position="88"/>
        <end position="99"/>
    </location>
</feature>
<dbReference type="SMART" id="SM00324">
    <property type="entry name" value="RhoGAP"/>
    <property type="match status" value="1"/>
</dbReference>
<dbReference type="eggNOG" id="KOG4269">
    <property type="taxonomic scope" value="Eukaryota"/>
</dbReference>
<dbReference type="VEuPathDB" id="AmoebaDB:EHI_199570"/>
<comment type="caution">
    <text evidence="3">The sequence shown here is derived from an EMBL/GenBank/DDBJ whole genome shotgun (WGS) entry which is preliminary data.</text>
</comment>
<dbReference type="GO" id="GO:0005737">
    <property type="term" value="C:cytoplasm"/>
    <property type="evidence" value="ECO:0007669"/>
    <property type="project" value="TreeGrafter"/>
</dbReference>
<dbReference type="PROSITE" id="PS50238">
    <property type="entry name" value="RHOGAP"/>
    <property type="match status" value="1"/>
</dbReference>
<proteinExistence type="predicted"/>
<dbReference type="Gene3D" id="1.10.555.10">
    <property type="entry name" value="Rho GTPase activation protein"/>
    <property type="match status" value="1"/>
</dbReference>
<evidence type="ECO:0000313" key="4">
    <source>
        <dbReference type="Proteomes" id="UP000078387"/>
    </source>
</evidence>
<accession>A0A175JXB2</accession>
<dbReference type="GO" id="GO:0007264">
    <property type="term" value="P:small GTPase-mediated signal transduction"/>
    <property type="evidence" value="ECO:0007669"/>
    <property type="project" value="TreeGrafter"/>
</dbReference>
<dbReference type="InterPro" id="IPR008936">
    <property type="entry name" value="Rho_GTPase_activation_prot"/>
</dbReference>
<dbReference type="AlphaFoldDB" id="A0A175JXB2"/>
<dbReference type="Pfam" id="PF00620">
    <property type="entry name" value="RhoGAP"/>
    <property type="match status" value="1"/>
</dbReference>
<dbReference type="VEuPathDB" id="AmoebaDB:EHI8A_233230"/>
<dbReference type="PANTHER" id="PTHR45808:SF2">
    <property type="entry name" value="RHO GTPASE-ACTIVATING PROTEIN 68F"/>
    <property type="match status" value="1"/>
</dbReference>
<evidence type="ECO:0000259" key="2">
    <source>
        <dbReference type="PROSITE" id="PS50238"/>
    </source>
</evidence>